<accession>A0A4U5LND9</accession>
<reference evidence="2 3" key="2">
    <citation type="journal article" date="2019" name="G3 (Bethesda)">
        <title>Hybrid Assembly of the Genome of the Entomopathogenic Nematode Steinernema carpocapsae Identifies the X-Chromosome.</title>
        <authorList>
            <person name="Serra L."/>
            <person name="Macchietto M."/>
            <person name="Macias-Munoz A."/>
            <person name="McGill C.J."/>
            <person name="Rodriguez I.M."/>
            <person name="Rodriguez B."/>
            <person name="Murad R."/>
            <person name="Mortazavi A."/>
        </authorList>
    </citation>
    <scope>NUCLEOTIDE SEQUENCE [LARGE SCALE GENOMIC DNA]</scope>
    <source>
        <strain evidence="2 3">ALL</strain>
    </source>
</reference>
<evidence type="ECO:0000313" key="3">
    <source>
        <dbReference type="Proteomes" id="UP000298663"/>
    </source>
</evidence>
<dbReference type="Proteomes" id="UP000298663">
    <property type="component" value="Unassembled WGS sequence"/>
</dbReference>
<protein>
    <submittedName>
        <fullName evidence="2">Uncharacterized protein</fullName>
    </submittedName>
</protein>
<keyword evidence="3" id="KW-1185">Reference proteome</keyword>
<organism evidence="2 3">
    <name type="scientific">Steinernema carpocapsae</name>
    <name type="common">Entomopathogenic nematode</name>
    <dbReference type="NCBI Taxonomy" id="34508"/>
    <lineage>
        <taxon>Eukaryota</taxon>
        <taxon>Metazoa</taxon>
        <taxon>Ecdysozoa</taxon>
        <taxon>Nematoda</taxon>
        <taxon>Chromadorea</taxon>
        <taxon>Rhabditida</taxon>
        <taxon>Tylenchina</taxon>
        <taxon>Panagrolaimomorpha</taxon>
        <taxon>Strongyloidoidea</taxon>
        <taxon>Steinernematidae</taxon>
        <taxon>Steinernema</taxon>
    </lineage>
</organism>
<evidence type="ECO:0000313" key="2">
    <source>
        <dbReference type="EMBL" id="TKR57393.1"/>
    </source>
</evidence>
<reference evidence="2 3" key="1">
    <citation type="journal article" date="2015" name="Genome Biol.">
        <title>Comparative genomics of Steinernema reveals deeply conserved gene regulatory networks.</title>
        <authorList>
            <person name="Dillman A.R."/>
            <person name="Macchietto M."/>
            <person name="Porter C.F."/>
            <person name="Rogers A."/>
            <person name="Williams B."/>
            <person name="Antoshechkin I."/>
            <person name="Lee M.M."/>
            <person name="Goodwin Z."/>
            <person name="Lu X."/>
            <person name="Lewis E.E."/>
            <person name="Goodrich-Blair H."/>
            <person name="Stock S.P."/>
            <person name="Adams B.J."/>
            <person name="Sternberg P.W."/>
            <person name="Mortazavi A."/>
        </authorList>
    </citation>
    <scope>NUCLEOTIDE SEQUENCE [LARGE SCALE GENOMIC DNA]</scope>
    <source>
        <strain evidence="2 3">ALL</strain>
    </source>
</reference>
<dbReference type="AlphaFoldDB" id="A0A4U5LND9"/>
<name>A0A4U5LND9_STECR</name>
<sequence length="77" mass="8786">MDGEPAHASRTAERRAGRRSPIREPGYVTYVKRERKRLLISDVQSGRLDGRSTILVKGAMGARWVLNNFRTANDWQC</sequence>
<dbReference type="EMBL" id="AZBU02000016">
    <property type="protein sequence ID" value="TKR57393.1"/>
    <property type="molecule type" value="Genomic_DNA"/>
</dbReference>
<evidence type="ECO:0000256" key="1">
    <source>
        <dbReference type="SAM" id="MobiDB-lite"/>
    </source>
</evidence>
<proteinExistence type="predicted"/>
<feature type="compositionally biased region" description="Basic and acidic residues" evidence="1">
    <location>
        <begin position="1"/>
        <end position="15"/>
    </location>
</feature>
<feature type="region of interest" description="Disordered" evidence="1">
    <location>
        <begin position="1"/>
        <end position="24"/>
    </location>
</feature>
<gene>
    <name evidence="2" type="ORF">L596_030868</name>
</gene>
<comment type="caution">
    <text evidence="2">The sequence shown here is derived from an EMBL/GenBank/DDBJ whole genome shotgun (WGS) entry which is preliminary data.</text>
</comment>